<evidence type="ECO:0000313" key="3">
    <source>
        <dbReference type="Proteomes" id="UP000030763"/>
    </source>
</evidence>
<dbReference type="InterPro" id="IPR036397">
    <property type="entry name" value="RNaseH_sf"/>
</dbReference>
<dbReference type="InterPro" id="IPR050951">
    <property type="entry name" value="Retrovirus_Pol_polyprotein"/>
</dbReference>
<reference evidence="2" key="1">
    <citation type="submission" date="2013-10" db="EMBL/GenBank/DDBJ databases">
        <title>Genomic analysis of the causative agents of coccidiosis in chickens.</title>
        <authorList>
            <person name="Reid A.J."/>
            <person name="Blake D."/>
            <person name="Billington K."/>
            <person name="Browne H."/>
            <person name="Dunn M."/>
            <person name="Hung S."/>
            <person name="Kawahara F."/>
            <person name="Miranda-Saavedra D."/>
            <person name="Mourier T."/>
            <person name="Nagra H."/>
            <person name="Otto T.D."/>
            <person name="Rawlings N."/>
            <person name="Sanchez A."/>
            <person name="Sanders M."/>
            <person name="Subramaniam C."/>
            <person name="Tay Y."/>
            <person name="Dear P."/>
            <person name="Doerig C."/>
            <person name="Gruber A."/>
            <person name="Parkinson J."/>
            <person name="Shirley M."/>
            <person name="Wan K.L."/>
            <person name="Berriman M."/>
            <person name="Tomley F."/>
            <person name="Pain A."/>
        </authorList>
    </citation>
    <scope>NUCLEOTIDE SEQUENCE [LARGE SCALE GENOMIC DNA]</scope>
    <source>
        <strain evidence="2">Weybridge</strain>
    </source>
</reference>
<dbReference type="InterPro" id="IPR056924">
    <property type="entry name" value="SH3_Tf2-1"/>
</dbReference>
<dbReference type="GeneID" id="25339381"/>
<evidence type="ECO:0000259" key="1">
    <source>
        <dbReference type="PROSITE" id="PS50994"/>
    </source>
</evidence>
<dbReference type="PANTHER" id="PTHR37984:SF5">
    <property type="entry name" value="PROTEIN NYNRIN-LIKE"/>
    <property type="match status" value="1"/>
</dbReference>
<protein>
    <recommendedName>
        <fullName evidence="1">Integrase catalytic domain-containing protein</fullName>
    </recommendedName>
</protein>
<feature type="domain" description="Integrase catalytic" evidence="1">
    <location>
        <begin position="1"/>
        <end position="125"/>
    </location>
</feature>
<name>U6M8R5_EIMMA</name>
<dbReference type="AlphaFoldDB" id="U6M8R5"/>
<dbReference type="InterPro" id="IPR012337">
    <property type="entry name" value="RNaseH-like_sf"/>
</dbReference>
<dbReference type="GO" id="GO:0003676">
    <property type="term" value="F:nucleic acid binding"/>
    <property type="evidence" value="ECO:0007669"/>
    <property type="project" value="InterPro"/>
</dbReference>
<evidence type="ECO:0000313" key="2">
    <source>
        <dbReference type="EMBL" id="CDJ58884.1"/>
    </source>
</evidence>
<dbReference type="PROSITE" id="PS50994">
    <property type="entry name" value="INTEGRASE"/>
    <property type="match status" value="1"/>
</dbReference>
<dbReference type="VEuPathDB" id="ToxoDB:EMWEY_00053950"/>
<dbReference type="OrthoDB" id="2202254at2759"/>
<dbReference type="RefSeq" id="XP_013335532.1">
    <property type="nucleotide sequence ID" value="XM_013480078.1"/>
</dbReference>
<dbReference type="InterPro" id="IPR001584">
    <property type="entry name" value="Integrase_cat-core"/>
</dbReference>
<sequence length="283" mass="32264">MAHFVPTKKSFSADDTMTLLADQLNRYHGFLETVISGTDPRFQSEVWAQLCSRFNIQRAMPSPYHPQTDSQTESVNRTLEQMLRTYIQADKRDWEGLPPALELAYNSTHHSSTDISPLKVMIGENPVTAADLDIIRALPPTLTPPITKLFRQLCDRARSHILRAKWRQKYYADSKRRAMEYKVGNQVWLRSKHLPALNHCTMLEPRYRGPLTVAERVGKVAYPLALQPTCEGANVFHVSQLVSHYPREETQVPQEAQVGWPPVCKDAGNPTDQFIVDDIIGER</sequence>
<dbReference type="Proteomes" id="UP000030763">
    <property type="component" value="Unassembled WGS sequence"/>
</dbReference>
<dbReference type="OMA" id="CHPGTHR"/>
<dbReference type="PANTHER" id="PTHR37984">
    <property type="entry name" value="PROTEIN CBG26694"/>
    <property type="match status" value="1"/>
</dbReference>
<dbReference type="EMBL" id="HG719909">
    <property type="protein sequence ID" value="CDJ58884.1"/>
    <property type="molecule type" value="Genomic_DNA"/>
</dbReference>
<keyword evidence="3" id="KW-1185">Reference proteome</keyword>
<dbReference type="GO" id="GO:0015074">
    <property type="term" value="P:DNA integration"/>
    <property type="evidence" value="ECO:0007669"/>
    <property type="project" value="InterPro"/>
</dbReference>
<dbReference type="Gene3D" id="3.30.420.10">
    <property type="entry name" value="Ribonuclease H-like superfamily/Ribonuclease H"/>
    <property type="match status" value="1"/>
</dbReference>
<organism evidence="2 3">
    <name type="scientific">Eimeria maxima</name>
    <name type="common">Coccidian parasite</name>
    <dbReference type="NCBI Taxonomy" id="5804"/>
    <lineage>
        <taxon>Eukaryota</taxon>
        <taxon>Sar</taxon>
        <taxon>Alveolata</taxon>
        <taxon>Apicomplexa</taxon>
        <taxon>Conoidasida</taxon>
        <taxon>Coccidia</taxon>
        <taxon>Eucoccidiorida</taxon>
        <taxon>Eimeriorina</taxon>
        <taxon>Eimeriidae</taxon>
        <taxon>Eimeria</taxon>
    </lineage>
</organism>
<accession>U6M8R5</accession>
<dbReference type="SUPFAM" id="SSF53098">
    <property type="entry name" value="Ribonuclease H-like"/>
    <property type="match status" value="1"/>
</dbReference>
<dbReference type="Pfam" id="PF24626">
    <property type="entry name" value="SH3_Tf2-1"/>
    <property type="match status" value="1"/>
</dbReference>
<gene>
    <name evidence="2" type="ORF">EMWEY_00053950</name>
</gene>
<reference evidence="2" key="2">
    <citation type="submission" date="2013-10" db="EMBL/GenBank/DDBJ databases">
        <authorList>
            <person name="Aslett M."/>
        </authorList>
    </citation>
    <scope>NUCLEOTIDE SEQUENCE [LARGE SCALE GENOMIC DNA]</scope>
    <source>
        <strain evidence="2">Weybridge</strain>
    </source>
</reference>
<proteinExistence type="predicted"/>